<dbReference type="Gene3D" id="3.40.190.80">
    <property type="match status" value="1"/>
</dbReference>
<sequence>MTLHTAVAEAAKKAGARLLAIHSPDARPADRAGMATAVRHNDAVALDGLRAELTAARPGAGWVEEEHETTELPPGEWWAVDAVEGNVNHVHGLAEWAVSVTLLRDGEPVLAVVHQPIGDLTYTAARGEGAWLDGAPLRVSAKRDLDAAIATTGQAEPGQERTYRRIGESVTAMLGRALLVRVSVPSTFPLLLLANGQNDVFWQYEPVLSGIAAGVLLATEAGAVATRIDGSPWRPGSPDLLVTAPALHEAAVTALSTVD</sequence>
<protein>
    <submittedName>
        <fullName evidence="2">Myo-inositol-1(Or 4)-monophosphatase</fullName>
    </submittedName>
</protein>
<dbReference type="OrthoDB" id="9785695at2"/>
<evidence type="ECO:0000313" key="2">
    <source>
        <dbReference type="EMBL" id="SEP04920.1"/>
    </source>
</evidence>
<evidence type="ECO:0000256" key="1">
    <source>
        <dbReference type="PIRSR" id="PIRSR600760-2"/>
    </source>
</evidence>
<dbReference type="PANTHER" id="PTHR20854:SF4">
    <property type="entry name" value="INOSITOL-1-MONOPHOSPHATASE-RELATED"/>
    <property type="match status" value="1"/>
</dbReference>
<evidence type="ECO:0000313" key="3">
    <source>
        <dbReference type="Proteomes" id="UP000198582"/>
    </source>
</evidence>
<accession>A0A1H8UNX6</accession>
<organism evidence="2 3">
    <name type="scientific">Amycolatopsis saalfeldensis</name>
    <dbReference type="NCBI Taxonomy" id="394193"/>
    <lineage>
        <taxon>Bacteria</taxon>
        <taxon>Bacillati</taxon>
        <taxon>Actinomycetota</taxon>
        <taxon>Actinomycetes</taxon>
        <taxon>Pseudonocardiales</taxon>
        <taxon>Pseudonocardiaceae</taxon>
        <taxon>Amycolatopsis</taxon>
    </lineage>
</organism>
<keyword evidence="1" id="KW-0479">Metal-binding</keyword>
<dbReference type="SUPFAM" id="SSF56655">
    <property type="entry name" value="Carbohydrate phosphatase"/>
    <property type="match status" value="1"/>
</dbReference>
<dbReference type="AlphaFoldDB" id="A0A1H8UNX6"/>
<proteinExistence type="predicted"/>
<reference evidence="2 3" key="1">
    <citation type="submission" date="2016-10" db="EMBL/GenBank/DDBJ databases">
        <authorList>
            <person name="de Groot N.N."/>
        </authorList>
    </citation>
    <scope>NUCLEOTIDE SEQUENCE [LARGE SCALE GENOMIC DNA]</scope>
    <source>
        <strain evidence="2 3">DSM 44993</strain>
    </source>
</reference>
<dbReference type="EMBL" id="FOEF01000003">
    <property type="protein sequence ID" value="SEP04920.1"/>
    <property type="molecule type" value="Genomic_DNA"/>
</dbReference>
<dbReference type="RefSeq" id="WP_091615599.1">
    <property type="nucleotide sequence ID" value="NZ_FOEF01000003.1"/>
</dbReference>
<keyword evidence="3" id="KW-1185">Reference proteome</keyword>
<dbReference type="InterPro" id="IPR000760">
    <property type="entry name" value="Inositol_monophosphatase-like"/>
</dbReference>
<keyword evidence="1" id="KW-0460">Magnesium</keyword>
<dbReference type="Gene3D" id="3.30.540.10">
    <property type="entry name" value="Fructose-1,6-Bisphosphatase, subunit A, domain 1"/>
    <property type="match status" value="1"/>
</dbReference>
<dbReference type="PRINTS" id="PR00377">
    <property type="entry name" value="IMPHPHTASES"/>
</dbReference>
<gene>
    <name evidence="2" type="ORF">SAMN04489732_103385</name>
</gene>
<feature type="binding site" evidence="1">
    <location>
        <position position="65"/>
    </location>
    <ligand>
        <name>Mg(2+)</name>
        <dbReference type="ChEBI" id="CHEBI:18420"/>
        <label>1</label>
        <note>catalytic</note>
    </ligand>
</feature>
<dbReference type="STRING" id="394193.SAMN04489732_103385"/>
<dbReference type="GO" id="GO:0046872">
    <property type="term" value="F:metal ion binding"/>
    <property type="evidence" value="ECO:0007669"/>
    <property type="project" value="UniProtKB-KW"/>
</dbReference>
<feature type="binding site" evidence="1">
    <location>
        <position position="81"/>
    </location>
    <ligand>
        <name>Mg(2+)</name>
        <dbReference type="ChEBI" id="CHEBI:18420"/>
        <label>1</label>
        <note>catalytic</note>
    </ligand>
</feature>
<dbReference type="GO" id="GO:0006020">
    <property type="term" value="P:inositol metabolic process"/>
    <property type="evidence" value="ECO:0007669"/>
    <property type="project" value="TreeGrafter"/>
</dbReference>
<name>A0A1H8UNX6_9PSEU</name>
<dbReference type="GO" id="GO:0007165">
    <property type="term" value="P:signal transduction"/>
    <property type="evidence" value="ECO:0007669"/>
    <property type="project" value="TreeGrafter"/>
</dbReference>
<dbReference type="Pfam" id="PF00459">
    <property type="entry name" value="Inositol_P"/>
    <property type="match status" value="1"/>
</dbReference>
<dbReference type="GO" id="GO:0008934">
    <property type="term" value="F:inositol monophosphate 1-phosphatase activity"/>
    <property type="evidence" value="ECO:0007669"/>
    <property type="project" value="TreeGrafter"/>
</dbReference>
<comment type="cofactor">
    <cofactor evidence="1">
        <name>Mg(2+)</name>
        <dbReference type="ChEBI" id="CHEBI:18420"/>
    </cofactor>
</comment>
<dbReference type="Proteomes" id="UP000198582">
    <property type="component" value="Unassembled WGS sequence"/>
</dbReference>
<dbReference type="PANTHER" id="PTHR20854">
    <property type="entry name" value="INOSITOL MONOPHOSPHATASE"/>
    <property type="match status" value="1"/>
</dbReference>